<dbReference type="Proteomes" id="UP000789901">
    <property type="component" value="Unassembled WGS sequence"/>
</dbReference>
<organism evidence="1 2">
    <name type="scientific">Gigaspora margarita</name>
    <dbReference type="NCBI Taxonomy" id="4874"/>
    <lineage>
        <taxon>Eukaryota</taxon>
        <taxon>Fungi</taxon>
        <taxon>Fungi incertae sedis</taxon>
        <taxon>Mucoromycota</taxon>
        <taxon>Glomeromycotina</taxon>
        <taxon>Glomeromycetes</taxon>
        <taxon>Diversisporales</taxon>
        <taxon>Gigasporaceae</taxon>
        <taxon>Gigaspora</taxon>
    </lineage>
</organism>
<evidence type="ECO:0000313" key="2">
    <source>
        <dbReference type="Proteomes" id="UP000789901"/>
    </source>
</evidence>
<proteinExistence type="predicted"/>
<evidence type="ECO:0000313" key="1">
    <source>
        <dbReference type="EMBL" id="CAG8850472.1"/>
    </source>
</evidence>
<sequence length="302" mass="34858">TSRELIYQEIPSGNDNLHINDKGVVKTIYQGNFNKSSRQMEHAILIEILSQISPSLEEANLHLDICINSDLDSNKTLANIPIVANIYADLKHLMCNIRNSLRTLRHAANDPHAPTKEETRIMQVEGLIYHLQNDHMRCWSDICWTKDDSEIILQEPTLCYLSNNRINKFRKLLEIDLVFYKKKALDWLHVNEFYPSFAPLIVDFDVTIQCICYKVFSKHSKGLCSLHYTYHQFGWSRRLINKKISLQEEINRPISLEDHIKDTLVIMKTGRGKSFCYAAASILFDGLIVVISPLKSLIQSQV</sequence>
<protein>
    <submittedName>
        <fullName evidence="1">5465_t:CDS:1</fullName>
    </submittedName>
</protein>
<keyword evidence="2" id="KW-1185">Reference proteome</keyword>
<dbReference type="InterPro" id="IPR027417">
    <property type="entry name" value="P-loop_NTPase"/>
</dbReference>
<dbReference type="EMBL" id="CAJVQB010101263">
    <property type="protein sequence ID" value="CAG8850472.1"/>
    <property type="molecule type" value="Genomic_DNA"/>
</dbReference>
<dbReference type="Gene3D" id="3.40.50.300">
    <property type="entry name" value="P-loop containing nucleotide triphosphate hydrolases"/>
    <property type="match status" value="1"/>
</dbReference>
<dbReference type="SUPFAM" id="SSF52540">
    <property type="entry name" value="P-loop containing nucleoside triphosphate hydrolases"/>
    <property type="match status" value="1"/>
</dbReference>
<reference evidence="1 2" key="1">
    <citation type="submission" date="2021-06" db="EMBL/GenBank/DDBJ databases">
        <authorList>
            <person name="Kallberg Y."/>
            <person name="Tangrot J."/>
            <person name="Rosling A."/>
        </authorList>
    </citation>
    <scope>NUCLEOTIDE SEQUENCE [LARGE SCALE GENOMIC DNA]</scope>
    <source>
        <strain evidence="1 2">120-4 pot B 10/14</strain>
    </source>
</reference>
<feature type="non-terminal residue" evidence="1">
    <location>
        <position position="1"/>
    </location>
</feature>
<comment type="caution">
    <text evidence="1">The sequence shown here is derived from an EMBL/GenBank/DDBJ whole genome shotgun (WGS) entry which is preliminary data.</text>
</comment>
<gene>
    <name evidence="1" type="ORF">GMARGA_LOCUS40226</name>
</gene>
<feature type="non-terminal residue" evidence="1">
    <location>
        <position position="302"/>
    </location>
</feature>
<name>A0ABN7X8R9_GIGMA</name>
<accession>A0ABN7X8R9</accession>